<name>A0A2R6NZJ2_9APHY</name>
<dbReference type="PANTHER" id="PTHR12736">
    <property type="entry name" value="LANC-LIKE PROTEIN"/>
    <property type="match status" value="1"/>
</dbReference>
<dbReference type="InterPro" id="IPR012341">
    <property type="entry name" value="6hp_glycosidase-like_sf"/>
</dbReference>
<reference evidence="1 2" key="1">
    <citation type="submission" date="2018-02" db="EMBL/GenBank/DDBJ databases">
        <title>Genome sequence of the basidiomycete white-rot fungus Phlebia centrifuga.</title>
        <authorList>
            <person name="Granchi Z."/>
            <person name="Peng M."/>
            <person name="de Vries R.P."/>
            <person name="Hilden K."/>
            <person name="Makela M.R."/>
            <person name="Grigoriev I."/>
            <person name="Riley R."/>
        </authorList>
    </citation>
    <scope>NUCLEOTIDE SEQUENCE [LARGE SCALE GENOMIC DNA]</scope>
    <source>
        <strain evidence="1 2">FBCC195</strain>
    </source>
</reference>
<organism evidence="1 2">
    <name type="scientific">Hermanssonia centrifuga</name>
    <dbReference type="NCBI Taxonomy" id="98765"/>
    <lineage>
        <taxon>Eukaryota</taxon>
        <taxon>Fungi</taxon>
        <taxon>Dikarya</taxon>
        <taxon>Basidiomycota</taxon>
        <taxon>Agaricomycotina</taxon>
        <taxon>Agaricomycetes</taxon>
        <taxon>Polyporales</taxon>
        <taxon>Meruliaceae</taxon>
        <taxon>Hermanssonia</taxon>
    </lineage>
</organism>
<dbReference type="GO" id="GO:0005886">
    <property type="term" value="C:plasma membrane"/>
    <property type="evidence" value="ECO:0007669"/>
    <property type="project" value="TreeGrafter"/>
</dbReference>
<dbReference type="GO" id="GO:0031179">
    <property type="term" value="P:peptide modification"/>
    <property type="evidence" value="ECO:0007669"/>
    <property type="project" value="InterPro"/>
</dbReference>
<accession>A0A2R6NZJ2</accession>
<evidence type="ECO:0000313" key="1">
    <source>
        <dbReference type="EMBL" id="PSR81336.1"/>
    </source>
</evidence>
<keyword evidence="2" id="KW-1185">Reference proteome</keyword>
<proteinExistence type="predicted"/>
<dbReference type="EMBL" id="MLYV02000622">
    <property type="protein sequence ID" value="PSR81336.1"/>
    <property type="molecule type" value="Genomic_DNA"/>
</dbReference>
<dbReference type="InterPro" id="IPR007822">
    <property type="entry name" value="LANC-like"/>
</dbReference>
<dbReference type="AlphaFoldDB" id="A0A2R6NZJ2"/>
<dbReference type="GO" id="GO:0005975">
    <property type="term" value="P:carbohydrate metabolic process"/>
    <property type="evidence" value="ECO:0007669"/>
    <property type="project" value="InterPro"/>
</dbReference>
<dbReference type="Proteomes" id="UP000186601">
    <property type="component" value="Unassembled WGS sequence"/>
</dbReference>
<comment type="caution">
    <text evidence="1">The sequence shown here is derived from an EMBL/GenBank/DDBJ whole genome shotgun (WGS) entry which is preliminary data.</text>
</comment>
<evidence type="ECO:0000313" key="2">
    <source>
        <dbReference type="Proteomes" id="UP000186601"/>
    </source>
</evidence>
<dbReference type="SUPFAM" id="SSF158745">
    <property type="entry name" value="LanC-like"/>
    <property type="match status" value="1"/>
</dbReference>
<sequence>MARYLPHPSDLPSDLQAVRRELQDALVAGVERVHRHPSSKPGVYVRGTGALLMDWKLADLSSELKISPSTPSVNRAQFSLLEPSTSGRISFLETDVGTATLIIVEGLRSRSENVPEKAVALREQAAKVLRSALRVAINEEGKEEECEVLYGRAGLLYALLLLHAKVAAVSTDPTKGNVEDDPLVNAVIQLCSERHIDSLVHDIISRGKAGAQRYAHNLSAQERDITPPLMWSWHGKRYLGAAHGFGE</sequence>
<dbReference type="Pfam" id="PF05147">
    <property type="entry name" value="LANC_like"/>
    <property type="match status" value="1"/>
</dbReference>
<dbReference type="PANTHER" id="PTHR12736:SF7">
    <property type="entry name" value="LANC-LIKE PROTEIN 3"/>
    <property type="match status" value="1"/>
</dbReference>
<dbReference type="Gene3D" id="1.50.10.10">
    <property type="match status" value="1"/>
</dbReference>
<dbReference type="OrthoDB" id="10257263at2759"/>
<gene>
    <name evidence="1" type="ORF">PHLCEN_2v6415</name>
</gene>
<protein>
    <submittedName>
        <fullName evidence="1">Uncharacterized protein</fullName>
    </submittedName>
</protein>